<accession>A0A7J0C867</accession>
<sequence>MRPVPTRRAVYLGTCAAAAAALLVGGLATPAAADSDTLWVSVPGELSLPLGAAGGAAQERALDVGLTHDNDNFTVTDGRLTVDITGIAGIADVTWPGNCAPSGTTAVCSVPEVPVGWGDYTRR</sequence>
<name>A0A7J0C867_9ACTN</name>
<dbReference type="AlphaFoldDB" id="A0A7J0C867"/>
<dbReference type="PROSITE" id="PS51318">
    <property type="entry name" value="TAT"/>
    <property type="match status" value="1"/>
</dbReference>
<comment type="caution">
    <text evidence="2">The sequence shown here is derived from an EMBL/GenBank/DDBJ whole genome shotgun (WGS) entry which is preliminary data.</text>
</comment>
<evidence type="ECO:0000313" key="2">
    <source>
        <dbReference type="EMBL" id="GFM98692.1"/>
    </source>
</evidence>
<dbReference type="RefSeq" id="WP_256668958.1">
    <property type="nucleotide sequence ID" value="NZ_BLWC01000001.1"/>
</dbReference>
<evidence type="ECO:0000256" key="1">
    <source>
        <dbReference type="SAM" id="SignalP"/>
    </source>
</evidence>
<dbReference type="InterPro" id="IPR006311">
    <property type="entry name" value="TAT_signal"/>
</dbReference>
<evidence type="ECO:0000313" key="3">
    <source>
        <dbReference type="Proteomes" id="UP000498980"/>
    </source>
</evidence>
<feature type="signal peptide" evidence="1">
    <location>
        <begin position="1"/>
        <end position="33"/>
    </location>
</feature>
<organism evidence="2 3">
    <name type="scientific">Streptomyces fulvorobeus</name>
    <dbReference type="NCBI Taxonomy" id="284028"/>
    <lineage>
        <taxon>Bacteria</taxon>
        <taxon>Bacillati</taxon>
        <taxon>Actinomycetota</taxon>
        <taxon>Actinomycetes</taxon>
        <taxon>Kitasatosporales</taxon>
        <taxon>Streptomycetaceae</taxon>
        <taxon>Streptomyces</taxon>
    </lineage>
</organism>
<protein>
    <submittedName>
        <fullName evidence="2">Uncharacterized protein</fullName>
    </submittedName>
</protein>
<keyword evidence="3" id="KW-1185">Reference proteome</keyword>
<keyword evidence="1" id="KW-0732">Signal</keyword>
<feature type="chain" id="PRO_5029474626" evidence="1">
    <location>
        <begin position="34"/>
        <end position="123"/>
    </location>
</feature>
<reference evidence="2 3" key="1">
    <citation type="submission" date="2020-05" db="EMBL/GenBank/DDBJ databases">
        <title>Whole genome shotgun sequence of Streptomyces fulvorobeus NBRC 15897.</title>
        <authorList>
            <person name="Komaki H."/>
            <person name="Tamura T."/>
        </authorList>
    </citation>
    <scope>NUCLEOTIDE SEQUENCE [LARGE SCALE GENOMIC DNA]</scope>
    <source>
        <strain evidence="2 3">NBRC 15897</strain>
    </source>
</reference>
<gene>
    <name evidence="2" type="ORF">Sfulv_35030</name>
</gene>
<proteinExistence type="predicted"/>
<dbReference type="Proteomes" id="UP000498980">
    <property type="component" value="Unassembled WGS sequence"/>
</dbReference>
<dbReference type="EMBL" id="BLWC01000001">
    <property type="protein sequence ID" value="GFM98692.1"/>
    <property type="molecule type" value="Genomic_DNA"/>
</dbReference>